<dbReference type="Pfam" id="PF00884">
    <property type="entry name" value="Sulfatase"/>
    <property type="match status" value="1"/>
</dbReference>
<evidence type="ECO:0000313" key="4">
    <source>
        <dbReference type="Proteomes" id="UP000279994"/>
    </source>
</evidence>
<dbReference type="PANTHER" id="PTHR43108">
    <property type="entry name" value="N-ACETYLGLUCOSAMINE-6-SULFATASE FAMILY MEMBER"/>
    <property type="match status" value="1"/>
</dbReference>
<dbReference type="Gene3D" id="3.40.720.10">
    <property type="entry name" value="Alkaline Phosphatase, subunit A"/>
    <property type="match status" value="1"/>
</dbReference>
<dbReference type="GO" id="GO:0008449">
    <property type="term" value="F:N-acetylglucosamine-6-sulfatase activity"/>
    <property type="evidence" value="ECO:0007669"/>
    <property type="project" value="InterPro"/>
</dbReference>
<dbReference type="EMBL" id="RJSF01000040">
    <property type="protein sequence ID" value="RNM14445.1"/>
    <property type="molecule type" value="Genomic_DNA"/>
</dbReference>
<evidence type="ECO:0000259" key="2">
    <source>
        <dbReference type="Pfam" id="PF00884"/>
    </source>
</evidence>
<organism evidence="3 4">
    <name type="scientific">Nocardioides pocheonensis</name>
    <dbReference type="NCBI Taxonomy" id="661485"/>
    <lineage>
        <taxon>Bacteria</taxon>
        <taxon>Bacillati</taxon>
        <taxon>Actinomycetota</taxon>
        <taxon>Actinomycetes</taxon>
        <taxon>Propionibacteriales</taxon>
        <taxon>Nocardioidaceae</taxon>
        <taxon>Nocardioides</taxon>
    </lineage>
</organism>
<dbReference type="OrthoDB" id="9777306at2"/>
<dbReference type="GO" id="GO:0030203">
    <property type="term" value="P:glycosaminoglycan metabolic process"/>
    <property type="evidence" value="ECO:0007669"/>
    <property type="project" value="InterPro"/>
</dbReference>
<gene>
    <name evidence="3" type="ORF">EFL26_15580</name>
</gene>
<dbReference type="InterPro" id="IPR000917">
    <property type="entry name" value="Sulfatase_N"/>
</dbReference>
<dbReference type="Proteomes" id="UP000279994">
    <property type="component" value="Unassembled WGS sequence"/>
</dbReference>
<dbReference type="InterPro" id="IPR017850">
    <property type="entry name" value="Alkaline_phosphatase_core_sf"/>
</dbReference>
<sequence>MLAWLLVAASGCGVSGAPEQPPPTAAAQETHRPNIVFVLTDDLTADLVRHMPHVLAMERHGTTFTNYTVTDSQCCPSRSSIFSGNYPHDTRVFTNSPPWGGYGVFHARGEEQATFATALHDAGYRTAFLGKYLNGYQPGSPSRRASPTPPGWDEWDGVGYGYSEYDYHLSHDGISTFYGHDPGDYLTTVLRHRASGFITSAASSGHPFLLEVATFTPHTPSVPAPRDAAAFPGLQAPRTVAFNALPSNPPPWLAGRPPLTSTEIRDIDRRYRRRAQDVLSIDRLLGGIERALAATGAADDTVVVFSSDNGYHLGEYRLQAGKMTAFDTDILVPLVVTGPGVRAGASNADAVQNIDLAPTFEELAGLRPSPLMDGVSVVDLLHGPVPGWNNAALVEHHGPDTDVNDPDYPGPRGANPPSYTALRTTRYTYVEYADGAVELYDLRRDPLELDNIADRVAPQRLARLHGELVDLRDCHGAVACSAARNVR</sequence>
<evidence type="ECO:0000256" key="1">
    <source>
        <dbReference type="PIRSR" id="PIRSR036666-50"/>
    </source>
</evidence>
<dbReference type="PIRSF" id="PIRSF036666">
    <property type="entry name" value="G6S"/>
    <property type="match status" value="1"/>
</dbReference>
<proteinExistence type="predicted"/>
<dbReference type="SUPFAM" id="SSF53649">
    <property type="entry name" value="Alkaline phosphatase-like"/>
    <property type="match status" value="1"/>
</dbReference>
<dbReference type="AlphaFoldDB" id="A0A3N0GPP3"/>
<protein>
    <submittedName>
        <fullName evidence="3">Sulfatase</fullName>
    </submittedName>
</protein>
<comment type="PTM">
    <text evidence="1">The conversion to 3-oxoalanine (also known as C-formylglycine, FGly), of a serine or cysteine residue in prokaryotes and of a cysteine residue in eukaryotes, is critical for catalytic activity.</text>
</comment>
<dbReference type="CDD" id="cd16147">
    <property type="entry name" value="G6S"/>
    <property type="match status" value="1"/>
</dbReference>
<feature type="domain" description="Sulfatase N-terminal" evidence="2">
    <location>
        <begin position="33"/>
        <end position="365"/>
    </location>
</feature>
<comment type="caution">
    <text evidence="3">The sequence shown here is derived from an EMBL/GenBank/DDBJ whole genome shotgun (WGS) entry which is preliminary data.</text>
</comment>
<reference evidence="3 4" key="1">
    <citation type="submission" date="2018-11" db="EMBL/GenBank/DDBJ databases">
        <authorList>
            <person name="Li F."/>
        </authorList>
    </citation>
    <scope>NUCLEOTIDE SEQUENCE [LARGE SCALE GENOMIC DNA]</scope>
    <source>
        <strain evidence="3 4">Gsoil 818</strain>
    </source>
</reference>
<dbReference type="InterPro" id="IPR012251">
    <property type="entry name" value="GlcNAc_6-SO4ase"/>
</dbReference>
<evidence type="ECO:0000313" key="3">
    <source>
        <dbReference type="EMBL" id="RNM14445.1"/>
    </source>
</evidence>
<accession>A0A3N0GPP3</accession>
<keyword evidence="4" id="KW-1185">Reference proteome</keyword>
<dbReference type="PANTHER" id="PTHR43108:SF8">
    <property type="entry name" value="SD21168P"/>
    <property type="match status" value="1"/>
</dbReference>
<name>A0A3N0GPP3_9ACTN</name>
<feature type="modified residue" description="3-oxoalanine (Cys)" evidence="1">
    <location>
        <position position="74"/>
    </location>
</feature>